<accession>A0A8B2Z3A5</accession>
<name>A0A8B2Z3A5_9LACO</name>
<dbReference type="EMBL" id="QSQR01000005">
    <property type="protein sequence ID" value="RGK46572.1"/>
    <property type="molecule type" value="Genomic_DNA"/>
</dbReference>
<evidence type="ECO:0000313" key="3">
    <source>
        <dbReference type="Proteomes" id="UP000260790"/>
    </source>
</evidence>
<reference evidence="2 3" key="1">
    <citation type="submission" date="2018-08" db="EMBL/GenBank/DDBJ databases">
        <title>A genome reference for cultivated species of the human gut microbiota.</title>
        <authorList>
            <person name="Zou Y."/>
            <person name="Xue W."/>
            <person name="Luo G."/>
        </authorList>
    </citation>
    <scope>NUCLEOTIDE SEQUENCE [LARGE SCALE GENOMIC DNA]</scope>
    <source>
        <strain evidence="2 3">TF10-9AT</strain>
    </source>
</reference>
<feature type="region of interest" description="Disordered" evidence="1">
    <location>
        <begin position="67"/>
        <end position="88"/>
    </location>
</feature>
<gene>
    <name evidence="2" type="ORF">DXD09_06160</name>
</gene>
<dbReference type="AlphaFoldDB" id="A0A8B2Z3A5"/>
<organism evidence="2 3">
    <name type="scientific">Ligilactobacillus ruminis</name>
    <dbReference type="NCBI Taxonomy" id="1623"/>
    <lineage>
        <taxon>Bacteria</taxon>
        <taxon>Bacillati</taxon>
        <taxon>Bacillota</taxon>
        <taxon>Bacilli</taxon>
        <taxon>Lactobacillales</taxon>
        <taxon>Lactobacillaceae</taxon>
        <taxon>Ligilactobacillus</taxon>
    </lineage>
</organism>
<proteinExistence type="predicted"/>
<evidence type="ECO:0000313" key="2">
    <source>
        <dbReference type="EMBL" id="RGK46572.1"/>
    </source>
</evidence>
<dbReference type="Proteomes" id="UP000260790">
    <property type="component" value="Unassembled WGS sequence"/>
</dbReference>
<protein>
    <submittedName>
        <fullName evidence="2">Uncharacterized protein</fullName>
    </submittedName>
</protein>
<comment type="caution">
    <text evidence="2">The sequence shown here is derived from an EMBL/GenBank/DDBJ whole genome shotgun (WGS) entry which is preliminary data.</text>
</comment>
<evidence type="ECO:0000256" key="1">
    <source>
        <dbReference type="SAM" id="MobiDB-lite"/>
    </source>
</evidence>
<dbReference type="RefSeq" id="WP_035172001.1">
    <property type="nucleotide sequence ID" value="NZ_JAQDES010000045.1"/>
</dbReference>
<sequence length="88" mass="10548">MLDDKETWYLYFDAEDYEFIRRKFPELHKLFENYVDKRSDVIRLAVTDKSCDYLDTKVMVAYSRTAAHKDSGEPSEDDVKLEKIWDKA</sequence>